<comment type="catalytic activity">
    <reaction evidence="12">
        <text>2 GTP = 3',3'-c-di-GMP + 2 diphosphate</text>
        <dbReference type="Rhea" id="RHEA:24898"/>
        <dbReference type="ChEBI" id="CHEBI:33019"/>
        <dbReference type="ChEBI" id="CHEBI:37565"/>
        <dbReference type="ChEBI" id="CHEBI:58805"/>
        <dbReference type="EC" id="2.7.7.65"/>
    </reaction>
</comment>
<dbReference type="InterPro" id="IPR039435">
    <property type="entry name" value="DosC_GS"/>
</dbReference>
<feature type="domain" description="GGDEF" evidence="13">
    <location>
        <begin position="321"/>
        <end position="454"/>
    </location>
</feature>
<dbReference type="Gene3D" id="3.30.70.270">
    <property type="match status" value="1"/>
</dbReference>
<organism evidence="14 15">
    <name type="scientific">Acinetobacter kookii</name>
    <dbReference type="NCBI Taxonomy" id="1226327"/>
    <lineage>
        <taxon>Bacteria</taxon>
        <taxon>Pseudomonadati</taxon>
        <taxon>Pseudomonadota</taxon>
        <taxon>Gammaproteobacteria</taxon>
        <taxon>Moraxellales</taxon>
        <taxon>Moraxellaceae</taxon>
        <taxon>Acinetobacter</taxon>
    </lineage>
</organism>
<evidence type="ECO:0000256" key="9">
    <source>
        <dbReference type="ARBA" id="ARBA00022842"/>
    </source>
</evidence>
<evidence type="ECO:0000256" key="8">
    <source>
        <dbReference type="ARBA" id="ARBA00022741"/>
    </source>
</evidence>
<evidence type="ECO:0000259" key="13">
    <source>
        <dbReference type="PROSITE" id="PS50887"/>
    </source>
</evidence>
<dbReference type="EC" id="2.7.7.65" evidence="3"/>
<dbReference type="CDD" id="cd01949">
    <property type="entry name" value="GGDEF"/>
    <property type="match status" value="1"/>
</dbReference>
<dbReference type="Proteomes" id="UP000243468">
    <property type="component" value="Unassembled WGS sequence"/>
</dbReference>
<dbReference type="InterPro" id="IPR029787">
    <property type="entry name" value="Nucleotide_cyclase"/>
</dbReference>
<dbReference type="GO" id="GO:0005886">
    <property type="term" value="C:plasma membrane"/>
    <property type="evidence" value="ECO:0007669"/>
    <property type="project" value="TreeGrafter"/>
</dbReference>
<dbReference type="SUPFAM" id="SSF55073">
    <property type="entry name" value="Nucleotide cyclase"/>
    <property type="match status" value="1"/>
</dbReference>
<dbReference type="Pfam" id="PF11563">
    <property type="entry name" value="Protoglobin"/>
    <property type="match status" value="1"/>
</dbReference>
<evidence type="ECO:0000256" key="1">
    <source>
        <dbReference type="ARBA" id="ARBA00001946"/>
    </source>
</evidence>
<sequence>MNTESIATLAAQWKSVCQSFSTTDLNDTFQFIQAHSQTLVYEFYKNIMQEKEASYFLSDDMVQNRLKTTLNQWLIDCFNVPLQQNFIEIVEKQLMVGKVHARIGIPSWLIMRGIGEIEKKVFLLQAEQVQENSLLIAAYIVQILGFASEIMCRSYEVNLEKNNDIKHTYRLFSAMQDVASQKDKQRSSLLDWENDLMFKVFSNEPKFTHPLLSKSEFGLWFIHKAAYAFTGSEQVSVIIDRIHQSDLLSQQVLNAAAREQAIQLIQHIRENNREIQHLVDQLFQVADYIDSGSDSLTQLLNRRYLHTIVSREINFSRKNNTPLSLLAIDADYFKRINDKFGHAAGDSALKFIGEVLLDSIKGSDYAFRVGGEEFLLLLVDSDLVRAQEIAEKVRSRIQETTIRTSMGISFNFTVSIGCALYDGHPDYQRFLDAADAALYAAKNNGRNCIQVTKQAAKA</sequence>
<comment type="cofactor">
    <cofactor evidence="1">
        <name>Mg(2+)</name>
        <dbReference type="ChEBI" id="CHEBI:18420"/>
    </cofactor>
</comment>
<dbReference type="Pfam" id="PF21118">
    <property type="entry name" value="DosC_2nd"/>
    <property type="match status" value="1"/>
</dbReference>
<dbReference type="EMBL" id="FMYO01000006">
    <property type="protein sequence ID" value="SDC39117.1"/>
    <property type="molecule type" value="Genomic_DNA"/>
</dbReference>
<dbReference type="PANTHER" id="PTHR45138">
    <property type="entry name" value="REGULATORY COMPONENTS OF SENSORY TRANSDUCTION SYSTEM"/>
    <property type="match status" value="1"/>
</dbReference>
<evidence type="ECO:0000313" key="15">
    <source>
        <dbReference type="Proteomes" id="UP000243468"/>
    </source>
</evidence>
<keyword evidence="10" id="KW-0408">Iron</keyword>
<dbReference type="GO" id="GO:0046872">
    <property type="term" value="F:metal ion binding"/>
    <property type="evidence" value="ECO:0007669"/>
    <property type="project" value="UniProtKB-KW"/>
</dbReference>
<dbReference type="SMART" id="SM00267">
    <property type="entry name" value="GGDEF"/>
    <property type="match status" value="1"/>
</dbReference>
<dbReference type="InterPro" id="IPR009050">
    <property type="entry name" value="Globin-like_sf"/>
</dbReference>
<dbReference type="PANTHER" id="PTHR45138:SF9">
    <property type="entry name" value="DIGUANYLATE CYCLASE DGCM-RELATED"/>
    <property type="match status" value="1"/>
</dbReference>
<dbReference type="OrthoDB" id="9812260at2"/>
<evidence type="ECO:0000256" key="2">
    <source>
        <dbReference type="ARBA" id="ARBA00001971"/>
    </source>
</evidence>
<reference evidence="15" key="1">
    <citation type="submission" date="2016-09" db="EMBL/GenBank/DDBJ databases">
        <authorList>
            <person name="Varghese N."/>
            <person name="Submissions S."/>
        </authorList>
    </citation>
    <scope>NUCLEOTIDE SEQUENCE [LARGE SCALE GENOMIC DNA]</scope>
    <source>
        <strain evidence="15">ANC 4667</strain>
    </source>
</reference>
<evidence type="ECO:0000256" key="10">
    <source>
        <dbReference type="ARBA" id="ARBA00023004"/>
    </source>
</evidence>
<keyword evidence="6" id="KW-0808">Transferase</keyword>
<dbReference type="NCBIfam" id="TIGR00254">
    <property type="entry name" value="GGDEF"/>
    <property type="match status" value="1"/>
</dbReference>
<dbReference type="Gene3D" id="1.10.490.10">
    <property type="entry name" value="Globins"/>
    <property type="match status" value="1"/>
</dbReference>
<evidence type="ECO:0000256" key="4">
    <source>
        <dbReference type="ARBA" id="ARBA00015125"/>
    </source>
</evidence>
<dbReference type="GO" id="GO:0019825">
    <property type="term" value="F:oxygen binding"/>
    <property type="evidence" value="ECO:0007669"/>
    <property type="project" value="InterPro"/>
</dbReference>
<evidence type="ECO:0000313" key="14">
    <source>
        <dbReference type="EMBL" id="SDC39117.1"/>
    </source>
</evidence>
<keyword evidence="15" id="KW-1185">Reference proteome</keyword>
<accession>A0A1G6L7I1</accession>
<evidence type="ECO:0000256" key="6">
    <source>
        <dbReference type="ARBA" id="ARBA00022679"/>
    </source>
</evidence>
<protein>
    <recommendedName>
        <fullName evidence="4">Diguanylate cyclase DosC</fullName>
        <ecNumber evidence="3">2.7.7.65</ecNumber>
    </recommendedName>
    <alternativeName>
        <fullName evidence="11">Direct oxygen-sensing cyclase</fullName>
    </alternativeName>
</protein>
<evidence type="ECO:0000256" key="12">
    <source>
        <dbReference type="ARBA" id="ARBA00034247"/>
    </source>
</evidence>
<keyword evidence="5" id="KW-0349">Heme</keyword>
<dbReference type="FunFam" id="3.30.70.270:FF:000001">
    <property type="entry name" value="Diguanylate cyclase domain protein"/>
    <property type="match status" value="1"/>
</dbReference>
<dbReference type="UniPathway" id="UPA00599"/>
<dbReference type="InterPro" id="IPR048442">
    <property type="entry name" value="DosC_2nd"/>
</dbReference>
<evidence type="ECO:0000256" key="5">
    <source>
        <dbReference type="ARBA" id="ARBA00022617"/>
    </source>
</evidence>
<dbReference type="GO" id="GO:0000166">
    <property type="term" value="F:nucleotide binding"/>
    <property type="evidence" value="ECO:0007669"/>
    <property type="project" value="UniProtKB-KW"/>
</dbReference>
<dbReference type="CDD" id="cd14757">
    <property type="entry name" value="GS_EcDosC-like_GGDEF"/>
    <property type="match status" value="1"/>
</dbReference>
<proteinExistence type="predicted"/>
<dbReference type="GO" id="GO:0020037">
    <property type="term" value="F:heme binding"/>
    <property type="evidence" value="ECO:0007669"/>
    <property type="project" value="InterPro"/>
</dbReference>
<dbReference type="Pfam" id="PF00990">
    <property type="entry name" value="GGDEF"/>
    <property type="match status" value="1"/>
</dbReference>
<gene>
    <name evidence="14" type="ORF">SAMN05421732_10643</name>
</gene>
<dbReference type="GO" id="GO:1902201">
    <property type="term" value="P:negative regulation of bacterial-type flagellum-dependent cell motility"/>
    <property type="evidence" value="ECO:0007669"/>
    <property type="project" value="TreeGrafter"/>
</dbReference>
<dbReference type="InterPro" id="IPR044398">
    <property type="entry name" value="Globin-sensor_dom"/>
</dbReference>
<evidence type="ECO:0000256" key="3">
    <source>
        <dbReference type="ARBA" id="ARBA00012528"/>
    </source>
</evidence>
<dbReference type="GO" id="GO:0043709">
    <property type="term" value="P:cell adhesion involved in single-species biofilm formation"/>
    <property type="evidence" value="ECO:0007669"/>
    <property type="project" value="TreeGrafter"/>
</dbReference>
<comment type="cofactor">
    <cofactor evidence="2">
        <name>heme</name>
        <dbReference type="ChEBI" id="CHEBI:30413"/>
    </cofactor>
</comment>
<name>A0A1G6L7I1_9GAMM</name>
<dbReference type="AlphaFoldDB" id="A0A1G6L7I1"/>
<evidence type="ECO:0000256" key="7">
    <source>
        <dbReference type="ARBA" id="ARBA00022723"/>
    </source>
</evidence>
<dbReference type="InterPro" id="IPR000160">
    <property type="entry name" value="GGDEF_dom"/>
</dbReference>
<evidence type="ECO:0000256" key="11">
    <source>
        <dbReference type="ARBA" id="ARBA00029839"/>
    </source>
</evidence>
<dbReference type="GO" id="GO:0052621">
    <property type="term" value="F:diguanylate cyclase activity"/>
    <property type="evidence" value="ECO:0007669"/>
    <property type="project" value="UniProtKB-EC"/>
</dbReference>
<dbReference type="InterPro" id="IPR050469">
    <property type="entry name" value="Diguanylate_Cyclase"/>
</dbReference>
<keyword evidence="8" id="KW-0547">Nucleotide-binding</keyword>
<dbReference type="STRING" id="1226327.SAMN05421732_10643"/>
<dbReference type="InterPro" id="IPR012292">
    <property type="entry name" value="Globin/Proto"/>
</dbReference>
<dbReference type="SUPFAM" id="SSF46458">
    <property type="entry name" value="Globin-like"/>
    <property type="match status" value="1"/>
</dbReference>
<keyword evidence="9" id="KW-0460">Magnesium</keyword>
<dbReference type="RefSeq" id="WP_092819896.1">
    <property type="nucleotide sequence ID" value="NZ_BAABKJ010000011.1"/>
</dbReference>
<keyword evidence="7" id="KW-0479">Metal-binding</keyword>
<dbReference type="InterPro" id="IPR043128">
    <property type="entry name" value="Rev_trsase/Diguanyl_cyclase"/>
</dbReference>
<dbReference type="PROSITE" id="PS50887">
    <property type="entry name" value="GGDEF"/>
    <property type="match status" value="1"/>
</dbReference>